<organism evidence="1 2">
    <name type="scientific">Aeromonas phage 2L372D</name>
    <dbReference type="NCBI Taxonomy" id="2588097"/>
    <lineage>
        <taxon>Viruses</taxon>
        <taxon>Duplodnaviria</taxon>
        <taxon>Heunggongvirae</taxon>
        <taxon>Uroviricota</taxon>
        <taxon>Caudoviricetes</taxon>
        <taxon>Plateaulakevirus</taxon>
        <taxon>Plateaulakevirus pv2L372D</taxon>
    </lineage>
</organism>
<keyword evidence="2" id="KW-1185">Reference proteome</keyword>
<protein>
    <submittedName>
        <fullName evidence="1">Uncharacterized protein</fullName>
    </submittedName>
</protein>
<proteinExistence type="predicted"/>
<accession>A0A4Y5TY10</accession>
<evidence type="ECO:0000313" key="1">
    <source>
        <dbReference type="EMBL" id="QDB73915.1"/>
    </source>
</evidence>
<reference evidence="1 2" key="1">
    <citation type="submission" date="2019-04" db="EMBL/GenBank/DDBJ databases">
        <title>Nine Novel Phages from a Plateau Lake in Southwest China Provide Insights into Aeromonas Phage Diversity.</title>
        <authorList>
            <person name="Xiao W."/>
            <person name="Bai M."/>
            <person name="Wang Y."/>
            <person name="Cui X."/>
        </authorList>
    </citation>
    <scope>NUCLEOTIDE SEQUENCE [LARGE SCALE GENOMIC DNA]</scope>
</reference>
<name>A0A4Y5TY10_9CAUD</name>
<dbReference type="Proteomes" id="UP000316128">
    <property type="component" value="Segment"/>
</dbReference>
<evidence type="ECO:0000313" key="2">
    <source>
        <dbReference type="Proteomes" id="UP000316128"/>
    </source>
</evidence>
<sequence length="83" mass="9654">MKIPLSILKEYVETLEKLEIDNLNLEIMDNRIGPDYCLVISEEHKLVNVEVNHAQKQPRYIDAKFSLQPVKIATLVLNNDYTK</sequence>
<dbReference type="EMBL" id="MK804893">
    <property type="protein sequence ID" value="QDB73915.1"/>
    <property type="molecule type" value="Genomic_DNA"/>
</dbReference>
<gene>
    <name evidence="1" type="ORF">2L372D_001</name>
</gene>